<evidence type="ECO:0000256" key="2">
    <source>
        <dbReference type="ARBA" id="ARBA00004651"/>
    </source>
</evidence>
<evidence type="ECO:0000259" key="14">
    <source>
        <dbReference type="Pfam" id="PF01292"/>
    </source>
</evidence>
<feature type="transmembrane region" description="Helical" evidence="13">
    <location>
        <begin position="12"/>
        <end position="35"/>
    </location>
</feature>
<evidence type="ECO:0000313" key="16">
    <source>
        <dbReference type="Proteomes" id="UP001055167"/>
    </source>
</evidence>
<keyword evidence="6 13" id="KW-0812">Transmembrane</keyword>
<comment type="subcellular location">
    <subcellularLocation>
        <location evidence="2">Cell membrane</location>
        <topology evidence="2">Multi-pass membrane protein</topology>
    </subcellularLocation>
</comment>
<feature type="transmembrane region" description="Helical" evidence="13">
    <location>
        <begin position="55"/>
        <end position="72"/>
    </location>
</feature>
<dbReference type="InterPro" id="IPR052168">
    <property type="entry name" value="Cytochrome_b561_oxidase"/>
</dbReference>
<keyword evidence="8" id="KW-0249">Electron transport</keyword>
<feature type="transmembrane region" description="Helical" evidence="13">
    <location>
        <begin position="93"/>
        <end position="112"/>
    </location>
</feature>
<reference evidence="15" key="2">
    <citation type="submission" date="2021-08" db="EMBL/GenBank/DDBJ databases">
        <authorList>
            <person name="Tani A."/>
            <person name="Ola A."/>
            <person name="Ogura Y."/>
            <person name="Katsura K."/>
            <person name="Hayashi T."/>
        </authorList>
    </citation>
    <scope>NUCLEOTIDE SEQUENCE</scope>
    <source>
        <strain evidence="15">KCTC 52305</strain>
    </source>
</reference>
<evidence type="ECO:0000313" key="15">
    <source>
        <dbReference type="EMBL" id="GJD49665.1"/>
    </source>
</evidence>
<evidence type="ECO:0000256" key="6">
    <source>
        <dbReference type="ARBA" id="ARBA00022692"/>
    </source>
</evidence>
<comment type="cofactor">
    <cofactor evidence="1">
        <name>heme b</name>
        <dbReference type="ChEBI" id="CHEBI:60344"/>
    </cofactor>
</comment>
<keyword evidence="7" id="KW-0479">Metal-binding</keyword>
<organism evidence="15 16">
    <name type="scientific">Methylobacterium crusticola</name>
    <dbReference type="NCBI Taxonomy" id="1697972"/>
    <lineage>
        <taxon>Bacteria</taxon>
        <taxon>Pseudomonadati</taxon>
        <taxon>Pseudomonadota</taxon>
        <taxon>Alphaproteobacteria</taxon>
        <taxon>Hyphomicrobiales</taxon>
        <taxon>Methylobacteriaceae</taxon>
        <taxon>Methylobacterium</taxon>
    </lineage>
</organism>
<evidence type="ECO:0000256" key="12">
    <source>
        <dbReference type="ARBA" id="ARBA00037975"/>
    </source>
</evidence>
<accession>A0ABQ4QWC2</accession>
<evidence type="ECO:0000256" key="3">
    <source>
        <dbReference type="ARBA" id="ARBA00022448"/>
    </source>
</evidence>
<evidence type="ECO:0000256" key="11">
    <source>
        <dbReference type="ARBA" id="ARBA00023136"/>
    </source>
</evidence>
<keyword evidence="9 13" id="KW-1133">Transmembrane helix</keyword>
<dbReference type="SUPFAM" id="SSF81342">
    <property type="entry name" value="Transmembrane di-heme cytochromes"/>
    <property type="match status" value="1"/>
</dbReference>
<keyword evidence="5" id="KW-0349">Heme</keyword>
<keyword evidence="4" id="KW-1003">Cell membrane</keyword>
<dbReference type="InterPro" id="IPR016174">
    <property type="entry name" value="Di-haem_cyt_TM"/>
</dbReference>
<evidence type="ECO:0000256" key="5">
    <source>
        <dbReference type="ARBA" id="ARBA00022617"/>
    </source>
</evidence>
<sequence length="207" mass="22659">MQSAATPRRYTTVAILLHWLIALGVLGMIGIGLAMTRGGLAPMRQFQLYQWHKSLGITVLLLAVLRVAWRLLHRPPPLPAAMPRAERRAASAAHGLLYLLLLGLPLTGWAVVSASPFNIPTVLYGLVPWPHLPVLSDLPNKAPVEAALKLVHGYGAWVLIGLLLLHLGAALRHHLVLRDDTLWRMLPLVPRPGARSLPPAEPERSAR</sequence>
<evidence type="ECO:0000256" key="4">
    <source>
        <dbReference type="ARBA" id="ARBA00022475"/>
    </source>
</evidence>
<proteinExistence type="inferred from homology"/>
<evidence type="ECO:0000256" key="7">
    <source>
        <dbReference type="ARBA" id="ARBA00022723"/>
    </source>
</evidence>
<protein>
    <submittedName>
        <fullName evidence="15">Cytochrome b561</fullName>
    </submittedName>
</protein>
<dbReference type="Pfam" id="PF01292">
    <property type="entry name" value="Ni_hydr_CYTB"/>
    <property type="match status" value="1"/>
</dbReference>
<gene>
    <name evidence="15" type="primary">yceJ_2</name>
    <name evidence="15" type="ORF">OPKNFCMD_2398</name>
</gene>
<dbReference type="Proteomes" id="UP001055167">
    <property type="component" value="Unassembled WGS sequence"/>
</dbReference>
<keyword evidence="11 13" id="KW-0472">Membrane</keyword>
<reference evidence="15" key="1">
    <citation type="journal article" date="2021" name="Front. Microbiol.">
        <title>Comprehensive Comparative Genomics and Phenotyping of Methylobacterium Species.</title>
        <authorList>
            <person name="Alessa O."/>
            <person name="Ogura Y."/>
            <person name="Fujitani Y."/>
            <person name="Takami H."/>
            <person name="Hayashi T."/>
            <person name="Sahin N."/>
            <person name="Tani A."/>
        </authorList>
    </citation>
    <scope>NUCLEOTIDE SEQUENCE</scope>
    <source>
        <strain evidence="15">KCTC 52305</strain>
    </source>
</reference>
<comment type="similarity">
    <text evidence="12">Belongs to the cytochrome b561 family.</text>
</comment>
<evidence type="ECO:0000256" key="8">
    <source>
        <dbReference type="ARBA" id="ARBA00022982"/>
    </source>
</evidence>
<keyword evidence="16" id="KW-1185">Reference proteome</keyword>
<dbReference type="PANTHER" id="PTHR30529:SF1">
    <property type="entry name" value="CYTOCHROME B561 HOMOLOG 2"/>
    <property type="match status" value="1"/>
</dbReference>
<evidence type="ECO:0000256" key="13">
    <source>
        <dbReference type="SAM" id="Phobius"/>
    </source>
</evidence>
<feature type="transmembrane region" description="Helical" evidence="13">
    <location>
        <begin position="154"/>
        <end position="175"/>
    </location>
</feature>
<dbReference type="PANTHER" id="PTHR30529">
    <property type="entry name" value="CYTOCHROME B561"/>
    <property type="match status" value="1"/>
</dbReference>
<dbReference type="RefSeq" id="WP_128563714.1">
    <property type="nucleotide sequence ID" value="NZ_BPQH01000006.1"/>
</dbReference>
<evidence type="ECO:0000256" key="1">
    <source>
        <dbReference type="ARBA" id="ARBA00001970"/>
    </source>
</evidence>
<dbReference type="InterPro" id="IPR011577">
    <property type="entry name" value="Cyt_b561_bac/Ni-Hgenase"/>
</dbReference>
<evidence type="ECO:0000256" key="10">
    <source>
        <dbReference type="ARBA" id="ARBA00023004"/>
    </source>
</evidence>
<keyword evidence="3" id="KW-0813">Transport</keyword>
<feature type="domain" description="Cytochrome b561 bacterial/Ni-hydrogenase" evidence="14">
    <location>
        <begin position="9"/>
        <end position="187"/>
    </location>
</feature>
<comment type="caution">
    <text evidence="15">The sequence shown here is derived from an EMBL/GenBank/DDBJ whole genome shotgun (WGS) entry which is preliminary data.</text>
</comment>
<dbReference type="EMBL" id="BPQH01000006">
    <property type="protein sequence ID" value="GJD49665.1"/>
    <property type="molecule type" value="Genomic_DNA"/>
</dbReference>
<name>A0ABQ4QWC2_9HYPH</name>
<dbReference type="Gene3D" id="1.20.950.20">
    <property type="entry name" value="Transmembrane di-heme cytochromes, Chain C"/>
    <property type="match status" value="1"/>
</dbReference>
<keyword evidence="10" id="KW-0408">Iron</keyword>
<evidence type="ECO:0000256" key="9">
    <source>
        <dbReference type="ARBA" id="ARBA00022989"/>
    </source>
</evidence>